<dbReference type="GO" id="GO:0005886">
    <property type="term" value="C:plasma membrane"/>
    <property type="evidence" value="ECO:0007669"/>
    <property type="project" value="TreeGrafter"/>
</dbReference>
<keyword evidence="4" id="KW-1185">Reference proteome</keyword>
<dbReference type="Gene3D" id="1.20.1250.20">
    <property type="entry name" value="MFS general substrate transporter like domains"/>
    <property type="match status" value="1"/>
</dbReference>
<feature type="transmembrane region" description="Helical" evidence="2">
    <location>
        <begin position="94"/>
        <end position="116"/>
    </location>
</feature>
<evidence type="ECO:0000313" key="3">
    <source>
        <dbReference type="EMBL" id="KAJ6636071.1"/>
    </source>
</evidence>
<feature type="non-terminal residue" evidence="3">
    <location>
        <position position="1"/>
    </location>
</feature>
<dbReference type="Pfam" id="PF01770">
    <property type="entry name" value="Folate_carrier"/>
    <property type="match status" value="1"/>
</dbReference>
<dbReference type="AlphaFoldDB" id="A0A9Q0RXH5"/>
<dbReference type="SUPFAM" id="SSF103473">
    <property type="entry name" value="MFS general substrate transporter"/>
    <property type="match status" value="1"/>
</dbReference>
<keyword evidence="2" id="KW-1133">Transmembrane helix</keyword>
<evidence type="ECO:0000256" key="2">
    <source>
        <dbReference type="SAM" id="Phobius"/>
    </source>
</evidence>
<dbReference type="EMBL" id="WJQU01000004">
    <property type="protein sequence ID" value="KAJ6636071.1"/>
    <property type="molecule type" value="Genomic_DNA"/>
</dbReference>
<sequence length="174" mass="19198">VIWNGAVEAVITLLGAGVALLAGYLHSTKLNQRRSLFTLMFLAACEGSALLLASSTPHRTVSYVGYLIFCVLYSFTITVASAEVAKHLEDDSFGLVFGINTLVAVVLQTILTVTVVSEDVLSLTVFQQFTFYPTKDMLSNTQWFGAFNERRRSSTIVIFFAIRANVQRYESLPN</sequence>
<feature type="transmembrane region" description="Helical" evidence="2">
    <location>
        <begin position="63"/>
        <end position="82"/>
    </location>
</feature>
<comment type="caution">
    <text evidence="3">The sequence shown here is derived from an EMBL/GenBank/DDBJ whole genome shotgun (WGS) entry which is preliminary data.</text>
</comment>
<keyword evidence="2" id="KW-0812">Transmembrane</keyword>
<accession>A0A9Q0RXH5</accession>
<evidence type="ECO:0000256" key="1">
    <source>
        <dbReference type="ARBA" id="ARBA00005773"/>
    </source>
</evidence>
<protein>
    <submittedName>
        <fullName evidence="3">Thiamine transporter 2</fullName>
    </submittedName>
</protein>
<dbReference type="PANTHER" id="PTHR10686:SF18">
    <property type="entry name" value="IP11787P-RELATED"/>
    <property type="match status" value="1"/>
</dbReference>
<comment type="similarity">
    <text evidence="1">Belongs to the reduced folate carrier (RFC) transporter (TC 2.A.48) family.</text>
</comment>
<keyword evidence="2" id="KW-0472">Membrane</keyword>
<dbReference type="GO" id="GO:0090482">
    <property type="term" value="F:vitamin transmembrane transporter activity"/>
    <property type="evidence" value="ECO:0007669"/>
    <property type="project" value="InterPro"/>
</dbReference>
<dbReference type="Proteomes" id="UP001151699">
    <property type="component" value="Chromosome C"/>
</dbReference>
<evidence type="ECO:0000313" key="4">
    <source>
        <dbReference type="Proteomes" id="UP001151699"/>
    </source>
</evidence>
<organism evidence="3 4">
    <name type="scientific">Pseudolycoriella hygida</name>
    <dbReference type="NCBI Taxonomy" id="35572"/>
    <lineage>
        <taxon>Eukaryota</taxon>
        <taxon>Metazoa</taxon>
        <taxon>Ecdysozoa</taxon>
        <taxon>Arthropoda</taxon>
        <taxon>Hexapoda</taxon>
        <taxon>Insecta</taxon>
        <taxon>Pterygota</taxon>
        <taxon>Neoptera</taxon>
        <taxon>Endopterygota</taxon>
        <taxon>Diptera</taxon>
        <taxon>Nematocera</taxon>
        <taxon>Sciaroidea</taxon>
        <taxon>Sciaridae</taxon>
        <taxon>Pseudolycoriella</taxon>
    </lineage>
</organism>
<reference evidence="3" key="1">
    <citation type="submission" date="2022-07" db="EMBL/GenBank/DDBJ databases">
        <authorList>
            <person name="Trinca V."/>
            <person name="Uliana J.V.C."/>
            <person name="Torres T.T."/>
            <person name="Ward R.J."/>
            <person name="Monesi N."/>
        </authorList>
    </citation>
    <scope>NUCLEOTIDE SEQUENCE</scope>
    <source>
        <strain evidence="3">HSMRA1968</strain>
        <tissue evidence="3">Whole embryos</tissue>
    </source>
</reference>
<dbReference type="InterPro" id="IPR002666">
    <property type="entry name" value="Folate_carrier"/>
</dbReference>
<gene>
    <name evidence="3" type="primary">SLC19A3_1</name>
    <name evidence="3" type="ORF">Bhyg_14658</name>
</gene>
<dbReference type="OrthoDB" id="18814at2759"/>
<dbReference type="InterPro" id="IPR036259">
    <property type="entry name" value="MFS_trans_sf"/>
</dbReference>
<feature type="transmembrane region" description="Helical" evidence="2">
    <location>
        <begin position="6"/>
        <end position="25"/>
    </location>
</feature>
<name>A0A9Q0RXH5_9DIPT</name>
<dbReference type="PANTHER" id="PTHR10686">
    <property type="entry name" value="FOLATE TRANSPORTER"/>
    <property type="match status" value="1"/>
</dbReference>
<proteinExistence type="inferred from homology"/>